<evidence type="ECO:0000313" key="3">
    <source>
        <dbReference type="Proteomes" id="UP000245423"/>
    </source>
</evidence>
<dbReference type="EMBL" id="LT669839">
    <property type="protein sequence ID" value="SHD77954.1"/>
    <property type="molecule type" value="Genomic_DNA"/>
</dbReference>
<proteinExistence type="predicted"/>
<keyword evidence="1" id="KW-0472">Membrane</keyword>
<accession>M1ZIF4</accession>
<dbReference type="CDD" id="cd09911">
    <property type="entry name" value="Lin0431_like"/>
    <property type="match status" value="1"/>
</dbReference>
<feature type="transmembrane region" description="Helical" evidence="1">
    <location>
        <begin position="6"/>
        <end position="23"/>
    </location>
</feature>
<protein>
    <recommendedName>
        <fullName evidence="4">NusG domain-containing protein</fullName>
    </recommendedName>
</protein>
<dbReference type="Pfam" id="PF07009">
    <property type="entry name" value="NusG_II"/>
    <property type="match status" value="1"/>
</dbReference>
<dbReference type="Gene3D" id="2.60.320.10">
    <property type="entry name" value="N-utilization substance G protein NusG, insert domain"/>
    <property type="match status" value="1"/>
</dbReference>
<evidence type="ECO:0008006" key="4">
    <source>
        <dbReference type="Google" id="ProtNLM"/>
    </source>
</evidence>
<evidence type="ECO:0000313" key="2">
    <source>
        <dbReference type="EMBL" id="SHD77954.1"/>
    </source>
</evidence>
<name>M1ZIF4_9FIRM</name>
<dbReference type="AlphaFoldDB" id="M1ZIF4"/>
<organism evidence="2 3">
    <name type="scientific">[Clostridium] ultunense Esp</name>
    <dbReference type="NCBI Taxonomy" id="1288971"/>
    <lineage>
        <taxon>Bacteria</taxon>
        <taxon>Bacillati</taxon>
        <taxon>Bacillota</taxon>
        <taxon>Tissierellia</taxon>
        <taxon>Tissierellales</taxon>
        <taxon>Tepidimicrobiaceae</taxon>
        <taxon>Schnuerera</taxon>
    </lineage>
</organism>
<evidence type="ECO:0000256" key="1">
    <source>
        <dbReference type="SAM" id="Phobius"/>
    </source>
</evidence>
<keyword evidence="3" id="KW-1185">Reference proteome</keyword>
<dbReference type="Proteomes" id="UP000245423">
    <property type="component" value="Chromosome 1"/>
</dbReference>
<keyword evidence="1" id="KW-1133">Transmembrane helix</keyword>
<dbReference type="InterPro" id="IPR038690">
    <property type="entry name" value="NusG_2_sf"/>
</dbReference>
<reference evidence="2 3" key="1">
    <citation type="submission" date="2016-11" db="EMBL/GenBank/DDBJ databases">
        <authorList>
            <person name="Manzoor S."/>
        </authorList>
    </citation>
    <scope>NUCLEOTIDE SEQUENCE [LARGE SCALE GENOMIC DNA]</scope>
    <source>
        <strain evidence="2">Clostridium ultunense strain Esp</strain>
    </source>
</reference>
<gene>
    <name evidence="2" type="ORF">CUESP1_2611</name>
</gene>
<sequence length="125" mass="14093">MTKGDKILMIFIVIISILSLSYVKRSAFNYNEKYISIQVNGEEIKKIIFDANLIGQTIPVETQYGYNLIELGDGMVRVIEADCPDQLDVKQGYISKVGEVIVCLPNRLVIEIKGMDEGDVDYISR</sequence>
<dbReference type="HOGENOM" id="CLU_130936_1_1_9"/>
<keyword evidence="1" id="KW-0812">Transmembrane</keyword>